<dbReference type="InterPro" id="IPR031926">
    <property type="entry name" value="TMEM135_N"/>
</dbReference>
<dbReference type="AlphaFoldDB" id="V8NVT4"/>
<dbReference type="Pfam" id="PF15982">
    <property type="entry name" value="TMEM135_C_rich"/>
    <property type="match status" value="1"/>
</dbReference>
<organism evidence="2 3">
    <name type="scientific">Ophiophagus hannah</name>
    <name type="common">King cobra</name>
    <name type="synonym">Naja hannah</name>
    <dbReference type="NCBI Taxonomy" id="8665"/>
    <lineage>
        <taxon>Eukaryota</taxon>
        <taxon>Metazoa</taxon>
        <taxon>Chordata</taxon>
        <taxon>Craniata</taxon>
        <taxon>Vertebrata</taxon>
        <taxon>Euteleostomi</taxon>
        <taxon>Lepidosauria</taxon>
        <taxon>Squamata</taxon>
        <taxon>Bifurcata</taxon>
        <taxon>Unidentata</taxon>
        <taxon>Episquamata</taxon>
        <taxon>Toxicofera</taxon>
        <taxon>Serpentes</taxon>
        <taxon>Colubroidea</taxon>
        <taxon>Elapidae</taxon>
        <taxon>Elapinae</taxon>
        <taxon>Ophiophagus</taxon>
    </lineage>
</organism>
<name>V8NVT4_OPHHA</name>
<proteinExistence type="predicted"/>
<keyword evidence="3" id="KW-1185">Reference proteome</keyword>
<keyword evidence="2" id="KW-0472">Membrane</keyword>
<reference evidence="2 3" key="1">
    <citation type="journal article" date="2013" name="Proc. Natl. Acad. Sci. U.S.A.">
        <title>The king cobra genome reveals dynamic gene evolution and adaptation in the snake venom system.</title>
        <authorList>
            <person name="Vonk F.J."/>
            <person name="Casewell N.R."/>
            <person name="Henkel C.V."/>
            <person name="Heimberg A.M."/>
            <person name="Jansen H.J."/>
            <person name="McCleary R.J."/>
            <person name="Kerkkamp H.M."/>
            <person name="Vos R.A."/>
            <person name="Guerreiro I."/>
            <person name="Calvete J.J."/>
            <person name="Wuster W."/>
            <person name="Woods A.E."/>
            <person name="Logan J.M."/>
            <person name="Harrison R.A."/>
            <person name="Castoe T.A."/>
            <person name="de Koning A.P."/>
            <person name="Pollock D.D."/>
            <person name="Yandell M."/>
            <person name="Calderon D."/>
            <person name="Renjifo C."/>
            <person name="Currier R.B."/>
            <person name="Salgado D."/>
            <person name="Pla D."/>
            <person name="Sanz L."/>
            <person name="Hyder A.S."/>
            <person name="Ribeiro J.M."/>
            <person name="Arntzen J.W."/>
            <person name="van den Thillart G.E."/>
            <person name="Boetzer M."/>
            <person name="Pirovano W."/>
            <person name="Dirks R.P."/>
            <person name="Spaink H.P."/>
            <person name="Duboule D."/>
            <person name="McGlinn E."/>
            <person name="Kini R.M."/>
            <person name="Richardson M.K."/>
        </authorList>
    </citation>
    <scope>NUCLEOTIDE SEQUENCE</scope>
    <source>
        <tissue evidence="2">Blood</tissue>
    </source>
</reference>
<gene>
    <name evidence="2" type="primary">TMEM135</name>
    <name evidence="2" type="ORF">L345_08032</name>
</gene>
<evidence type="ECO:0000313" key="2">
    <source>
        <dbReference type="EMBL" id="ETE66190.1"/>
    </source>
</evidence>
<feature type="non-terminal residue" evidence="2">
    <location>
        <position position="1"/>
    </location>
</feature>
<keyword evidence="2" id="KW-0812">Transmembrane</keyword>
<sequence length="128" mass="14241">AVLVVLHRPPGGCACASAVLPQLAPFLPPLSGSSRWAKMAALSKSIPHNCYEIGHTWHPHCGRAFVHITQGAFEESLRIYGTLYLIAAILRKRKLDYYLNKLLPEILQSTSFLTANGSLYIMFFCILR</sequence>
<accession>V8NVT4</accession>
<comment type="caution">
    <text evidence="2">The sequence shown here is derived from an EMBL/GenBank/DDBJ whole genome shotgun (WGS) entry which is preliminary data.</text>
</comment>
<evidence type="ECO:0000259" key="1">
    <source>
        <dbReference type="Pfam" id="PF15982"/>
    </source>
</evidence>
<feature type="domain" description="Transmembrane protein 135 N-terminal" evidence="1">
    <location>
        <begin position="47"/>
        <end position="128"/>
    </location>
</feature>
<dbReference type="Proteomes" id="UP000018936">
    <property type="component" value="Unassembled WGS sequence"/>
</dbReference>
<dbReference type="OrthoDB" id="291792at2759"/>
<dbReference type="EMBL" id="AZIM01001636">
    <property type="protein sequence ID" value="ETE66190.1"/>
    <property type="molecule type" value="Genomic_DNA"/>
</dbReference>
<evidence type="ECO:0000313" key="3">
    <source>
        <dbReference type="Proteomes" id="UP000018936"/>
    </source>
</evidence>
<protein>
    <submittedName>
        <fullName evidence="2">Transmembrane protein</fullName>
    </submittedName>
</protein>